<keyword evidence="2" id="KW-1185">Reference proteome</keyword>
<name>A0ABU6MGZ2_9BACI</name>
<evidence type="ECO:0000313" key="2">
    <source>
        <dbReference type="Proteomes" id="UP001341444"/>
    </source>
</evidence>
<evidence type="ECO:0000313" key="1">
    <source>
        <dbReference type="EMBL" id="MED1203286.1"/>
    </source>
</evidence>
<gene>
    <name evidence="1" type="ORF">P4T90_09360</name>
</gene>
<accession>A0ABU6MGZ2</accession>
<dbReference type="RefSeq" id="WP_066269140.1">
    <property type="nucleotide sequence ID" value="NZ_JARMAB010000012.1"/>
</dbReference>
<proteinExistence type="predicted"/>
<dbReference type="EMBL" id="JARMAB010000012">
    <property type="protein sequence ID" value="MED1203286.1"/>
    <property type="molecule type" value="Genomic_DNA"/>
</dbReference>
<reference evidence="1 2" key="1">
    <citation type="submission" date="2023-03" db="EMBL/GenBank/DDBJ databases">
        <title>Bacillus Genome Sequencing.</title>
        <authorList>
            <person name="Dunlap C."/>
        </authorList>
    </citation>
    <scope>NUCLEOTIDE SEQUENCE [LARGE SCALE GENOMIC DNA]</scope>
    <source>
        <strain evidence="1 2">B-23453</strain>
    </source>
</reference>
<dbReference type="Proteomes" id="UP001341444">
    <property type="component" value="Unassembled WGS sequence"/>
</dbReference>
<comment type="caution">
    <text evidence="1">The sequence shown here is derived from an EMBL/GenBank/DDBJ whole genome shotgun (WGS) entry which is preliminary data.</text>
</comment>
<protein>
    <submittedName>
        <fullName evidence="1">Uncharacterized protein</fullName>
    </submittedName>
</protein>
<organism evidence="1 2">
    <name type="scientific">Heyndrickxia acidicola</name>
    <dbReference type="NCBI Taxonomy" id="209389"/>
    <lineage>
        <taxon>Bacteria</taxon>
        <taxon>Bacillati</taxon>
        <taxon>Bacillota</taxon>
        <taxon>Bacilli</taxon>
        <taxon>Bacillales</taxon>
        <taxon>Bacillaceae</taxon>
        <taxon>Heyndrickxia</taxon>
    </lineage>
</organism>
<sequence>MRYNKIVLESEVLYRGYDESTGYYQRGMLTEKELCQKLREEAIDNVININTELVEQAIGKIPDEHHREMVHSYLDYLEHLVESFE</sequence>